<evidence type="ECO:0000313" key="3">
    <source>
        <dbReference type="Proteomes" id="UP001465755"/>
    </source>
</evidence>
<feature type="compositionally biased region" description="Basic and acidic residues" evidence="1">
    <location>
        <begin position="110"/>
        <end position="123"/>
    </location>
</feature>
<feature type="compositionally biased region" description="Basic and acidic residues" evidence="1">
    <location>
        <begin position="11"/>
        <end position="21"/>
    </location>
</feature>
<evidence type="ECO:0000256" key="1">
    <source>
        <dbReference type="SAM" id="MobiDB-lite"/>
    </source>
</evidence>
<dbReference type="Proteomes" id="UP001465755">
    <property type="component" value="Unassembled WGS sequence"/>
</dbReference>
<feature type="region of interest" description="Disordered" evidence="1">
    <location>
        <begin position="1"/>
        <end position="145"/>
    </location>
</feature>
<keyword evidence="3" id="KW-1185">Reference proteome</keyword>
<reference evidence="2 3" key="1">
    <citation type="journal article" date="2024" name="Nat. Commun.">
        <title>Phylogenomics reveals the evolutionary origins of lichenization in chlorophyte algae.</title>
        <authorList>
            <person name="Puginier C."/>
            <person name="Libourel C."/>
            <person name="Otte J."/>
            <person name="Skaloud P."/>
            <person name="Haon M."/>
            <person name="Grisel S."/>
            <person name="Petersen M."/>
            <person name="Berrin J.G."/>
            <person name="Delaux P.M."/>
            <person name="Dal Grande F."/>
            <person name="Keller J."/>
        </authorList>
    </citation>
    <scope>NUCLEOTIDE SEQUENCE [LARGE SCALE GENOMIC DNA]</scope>
    <source>
        <strain evidence="2 3">SAG 2036</strain>
    </source>
</reference>
<accession>A0AAW1PMI1</accession>
<name>A0AAW1PMI1_9CHLO</name>
<evidence type="ECO:0000313" key="2">
    <source>
        <dbReference type="EMBL" id="KAK9809818.1"/>
    </source>
</evidence>
<protein>
    <submittedName>
        <fullName evidence="2">Uncharacterized protein</fullName>
    </submittedName>
</protein>
<gene>
    <name evidence="2" type="ORF">WJX73_009648</name>
</gene>
<sequence>MTNPEQAALENRLKKLRESEAHAQNSDEEDESPSGELSVQARVDSVALAKGRLSSGATSAASQHKDRSPTGDRSGLPPKAAAQRSGSSERQKATGFKGVTRKLRTSLGFGEKDKSETAEKHAPELATHVSFNDRVEEVPVEGGAR</sequence>
<dbReference type="EMBL" id="JALJOQ010000016">
    <property type="protein sequence ID" value="KAK9809818.1"/>
    <property type="molecule type" value="Genomic_DNA"/>
</dbReference>
<proteinExistence type="predicted"/>
<comment type="caution">
    <text evidence="2">The sequence shown here is derived from an EMBL/GenBank/DDBJ whole genome shotgun (WGS) entry which is preliminary data.</text>
</comment>
<organism evidence="2 3">
    <name type="scientific">Symbiochloris irregularis</name>
    <dbReference type="NCBI Taxonomy" id="706552"/>
    <lineage>
        <taxon>Eukaryota</taxon>
        <taxon>Viridiplantae</taxon>
        <taxon>Chlorophyta</taxon>
        <taxon>core chlorophytes</taxon>
        <taxon>Trebouxiophyceae</taxon>
        <taxon>Trebouxiales</taxon>
        <taxon>Trebouxiaceae</taxon>
        <taxon>Symbiochloris</taxon>
    </lineage>
</organism>
<dbReference type="AlphaFoldDB" id="A0AAW1PMI1"/>